<gene>
    <name evidence="1" type="ORF">JIN84_00385</name>
</gene>
<protein>
    <submittedName>
        <fullName evidence="1">DUF2851 family protein</fullName>
    </submittedName>
</protein>
<evidence type="ECO:0000313" key="1">
    <source>
        <dbReference type="EMBL" id="MBK1814064.1"/>
    </source>
</evidence>
<dbReference type="Pfam" id="PF11013">
    <property type="entry name" value="DUF2851"/>
    <property type="match status" value="1"/>
</dbReference>
<sequence length="457" mass="51518">MTYGFLLESIWHPPLAFAEAASVPLPPELELQALWFGGAFGRHFRTTTGKSVRIVQFGGWNRGAGPDFIHAAVEIDGETRTGPLELDPSAADWDAHGHAENPDFNEVVLHVVFQSDARRIHTRTSDHREVPQVVISETQLSDALGRPQREVAIAHPGRCVAPLKGLPTGAVEKLMGEAATHRAELKAARWLRMEDAHGRDAALFQATAETLGYRGNSLAMRLLAQRAPLSLLRADLESAESILFGLAGFLSADQHELAPTDTRDYLRTLWDTWWHIRGRFETAESRRIRWKTYGQRPANHPHRRVGALGALVRVWPQYRRLALARPFQAKPVIDFLQELEHGFWEHRHTLESAPSAQRIALFGRTQALELIANHLAPLAMHEGGLSYKSYYKLRNSAANDKVKRCGLRLFGSKNASSPWMRRVCHHQALIQIYQDFCLEDSSDCENCPFPEQLAQWR</sequence>
<name>A0A934QZQ9_9BACT</name>
<keyword evidence="2" id="KW-1185">Reference proteome</keyword>
<reference evidence="1" key="1">
    <citation type="submission" date="2021-01" db="EMBL/GenBank/DDBJ databases">
        <title>Modified the classification status of verrucomicrobia.</title>
        <authorList>
            <person name="Feng X."/>
        </authorList>
    </citation>
    <scope>NUCLEOTIDE SEQUENCE</scope>
    <source>
        <strain evidence="1">JCM 18052</strain>
    </source>
</reference>
<evidence type="ECO:0000313" key="2">
    <source>
        <dbReference type="Proteomes" id="UP000600139"/>
    </source>
</evidence>
<accession>A0A934QZQ9</accession>
<organism evidence="1 2">
    <name type="scientific">Luteolibacter yonseiensis</name>
    <dbReference type="NCBI Taxonomy" id="1144680"/>
    <lineage>
        <taxon>Bacteria</taxon>
        <taxon>Pseudomonadati</taxon>
        <taxon>Verrucomicrobiota</taxon>
        <taxon>Verrucomicrobiia</taxon>
        <taxon>Verrucomicrobiales</taxon>
        <taxon>Verrucomicrobiaceae</taxon>
        <taxon>Luteolibacter</taxon>
    </lineage>
</organism>
<dbReference type="RefSeq" id="WP_200349030.1">
    <property type="nucleotide sequence ID" value="NZ_BAABHZ010000005.1"/>
</dbReference>
<dbReference type="InterPro" id="IPR021272">
    <property type="entry name" value="DUF2851"/>
</dbReference>
<comment type="caution">
    <text evidence="1">The sequence shown here is derived from an EMBL/GenBank/DDBJ whole genome shotgun (WGS) entry which is preliminary data.</text>
</comment>
<dbReference type="EMBL" id="JAENIK010000001">
    <property type="protein sequence ID" value="MBK1814064.1"/>
    <property type="molecule type" value="Genomic_DNA"/>
</dbReference>
<dbReference type="Proteomes" id="UP000600139">
    <property type="component" value="Unassembled WGS sequence"/>
</dbReference>
<proteinExistence type="predicted"/>
<dbReference type="AlphaFoldDB" id="A0A934QZQ9"/>